<comment type="catalytic activity">
    <reaction evidence="21">
        <text>resolvin E1 + NAD(+) = 18-oxo-resolvin E1 + NADH + H(+)</text>
        <dbReference type="Rhea" id="RHEA:49244"/>
        <dbReference type="ChEBI" id="CHEBI:15378"/>
        <dbReference type="ChEBI" id="CHEBI:57540"/>
        <dbReference type="ChEBI" id="CHEBI:57945"/>
        <dbReference type="ChEBI" id="CHEBI:91000"/>
        <dbReference type="ChEBI" id="CHEBI:91001"/>
    </reaction>
    <physiologicalReaction direction="left-to-right" evidence="21">
        <dbReference type="Rhea" id="RHEA:49245"/>
    </physiologicalReaction>
</comment>
<evidence type="ECO:0000256" key="17">
    <source>
        <dbReference type="ARBA" id="ARBA00048611"/>
    </source>
</evidence>
<dbReference type="InterPro" id="IPR036291">
    <property type="entry name" value="NAD(P)-bd_dom_sf"/>
</dbReference>
<evidence type="ECO:0000256" key="10">
    <source>
        <dbReference type="ARBA" id="ARBA00047672"/>
    </source>
</evidence>
<dbReference type="Proteomes" id="UP000694888">
    <property type="component" value="Unplaced"/>
</dbReference>
<dbReference type="PANTHER" id="PTHR44229">
    <property type="entry name" value="15-HYDROXYPROSTAGLANDIN DEHYDROGENASE [NAD(+)]"/>
    <property type="match status" value="1"/>
</dbReference>
<comment type="catalytic activity">
    <reaction evidence="13">
        <text>(11R)-hydroxy-(5Z,8Z,12E,14Z)-eicosatetraenoate + NAD(+) = 11-oxo-(5Z,8Z,12E,14Z)-eicosatetraenoate + NADH + H(+)</text>
        <dbReference type="Rhea" id="RHEA:48640"/>
        <dbReference type="ChEBI" id="CHEBI:15378"/>
        <dbReference type="ChEBI" id="CHEBI:57540"/>
        <dbReference type="ChEBI" id="CHEBI:57945"/>
        <dbReference type="ChEBI" id="CHEBI:78836"/>
        <dbReference type="ChEBI" id="CHEBI:90697"/>
    </reaction>
    <physiologicalReaction direction="left-to-right" evidence="13">
        <dbReference type="Rhea" id="RHEA:48641"/>
    </physiologicalReaction>
</comment>
<comment type="catalytic activity">
    <reaction evidence="10">
        <text>resolvin D1 + NAD(+) = 8-oxoresolvin D1 + NADH + H(+)</text>
        <dbReference type="Rhea" id="RHEA:50124"/>
        <dbReference type="ChEBI" id="CHEBI:15378"/>
        <dbReference type="ChEBI" id="CHEBI:57540"/>
        <dbReference type="ChEBI" id="CHEBI:57945"/>
        <dbReference type="ChEBI" id="CHEBI:132079"/>
        <dbReference type="ChEBI" id="CHEBI:132080"/>
    </reaction>
    <physiologicalReaction direction="left-to-right" evidence="10">
        <dbReference type="Rhea" id="RHEA:50125"/>
    </physiologicalReaction>
</comment>
<protein>
    <recommendedName>
        <fullName evidence="5">15-hydroxyprostaglandin dehydrogenase [NAD(+)]</fullName>
        <ecNumber evidence="3">1.1.1.141</ecNumber>
        <ecNumber evidence="4">1.1.1.232</ecNumber>
    </recommendedName>
    <alternativeName>
        <fullName evidence="7">Eicosanoid/docosanoid dehydrogenase [NAD(+)]</fullName>
    </alternativeName>
    <alternativeName>
        <fullName evidence="6">Prostaglandin dehydrogenase 1</fullName>
    </alternativeName>
</protein>
<keyword evidence="2" id="KW-0560">Oxidoreductase</keyword>
<evidence type="ECO:0000256" key="19">
    <source>
        <dbReference type="ARBA" id="ARBA00048921"/>
    </source>
</evidence>
<dbReference type="EC" id="1.1.1.232" evidence="4"/>
<organism evidence="23 24">
    <name type="scientific">Aplysia californica</name>
    <name type="common">California sea hare</name>
    <dbReference type="NCBI Taxonomy" id="6500"/>
    <lineage>
        <taxon>Eukaryota</taxon>
        <taxon>Metazoa</taxon>
        <taxon>Spiralia</taxon>
        <taxon>Lophotrochozoa</taxon>
        <taxon>Mollusca</taxon>
        <taxon>Gastropoda</taxon>
        <taxon>Heterobranchia</taxon>
        <taxon>Euthyneura</taxon>
        <taxon>Tectipleura</taxon>
        <taxon>Aplysiida</taxon>
        <taxon>Aplysioidea</taxon>
        <taxon>Aplysiidae</taxon>
        <taxon>Aplysia</taxon>
    </lineage>
</organism>
<keyword evidence="23" id="KW-1185">Reference proteome</keyword>
<gene>
    <name evidence="24" type="primary">LOC101851730</name>
</gene>
<evidence type="ECO:0000256" key="15">
    <source>
        <dbReference type="ARBA" id="ARBA00048393"/>
    </source>
</evidence>
<reference evidence="24" key="1">
    <citation type="submission" date="2025-08" db="UniProtKB">
        <authorList>
            <consortium name="RefSeq"/>
        </authorList>
    </citation>
    <scope>IDENTIFICATION</scope>
</reference>
<dbReference type="Pfam" id="PF00106">
    <property type="entry name" value="adh_short"/>
    <property type="match status" value="1"/>
</dbReference>
<dbReference type="PRINTS" id="PR00081">
    <property type="entry name" value="GDHRDH"/>
</dbReference>
<evidence type="ECO:0000256" key="7">
    <source>
        <dbReference type="ARBA" id="ARBA00042026"/>
    </source>
</evidence>
<evidence type="ECO:0000256" key="6">
    <source>
        <dbReference type="ARBA" id="ARBA00041812"/>
    </source>
</evidence>
<comment type="catalytic activity">
    <reaction evidence="15">
        <text>resolvin D2 + NAD(+) = 7-oxoresolvin D2 + NADH + H(+)</text>
        <dbReference type="Rhea" id="RHEA:53584"/>
        <dbReference type="ChEBI" id="CHEBI:15378"/>
        <dbReference type="ChEBI" id="CHEBI:57540"/>
        <dbReference type="ChEBI" id="CHEBI:57945"/>
        <dbReference type="ChEBI" id="CHEBI:133367"/>
        <dbReference type="ChEBI" id="CHEBI:137497"/>
    </reaction>
    <physiologicalReaction direction="left-to-right" evidence="15">
        <dbReference type="Rhea" id="RHEA:53585"/>
    </physiologicalReaction>
</comment>
<sequence length="259" mass="28034">MDVSGKVFFITGGAQGLGKAYAETLLAKGAKIFLGDVDPKAGAETLEDFQKRFGEQNVKFTAFDVTDLGKFEAAFQEAVSAFGRVDVMVNNAGIMNEGVWQKMIQINYTALVWGTKLATEHMRKDKGGAGGRVINISSVVGLIEFSSAPVYSGTKHAVRAFTSSMATQPKVAELGVEYGVLCPNAAATDLVLKLDDSKVHFLDHIKDALARTTMEIPTVVDAFMQLVQLENMNGAILWVTKEKTQFTKMKAEEVESPPS</sequence>
<dbReference type="PRINTS" id="PR00080">
    <property type="entry name" value="SDRFAMILY"/>
</dbReference>
<comment type="catalytic activity">
    <reaction evidence="18">
        <text>prostaglandin E2 + NAD(+) = 15-oxoprostaglandin E2 + NADH + H(+)</text>
        <dbReference type="Rhea" id="RHEA:11876"/>
        <dbReference type="ChEBI" id="CHEBI:15378"/>
        <dbReference type="ChEBI" id="CHEBI:57400"/>
        <dbReference type="ChEBI" id="CHEBI:57540"/>
        <dbReference type="ChEBI" id="CHEBI:57945"/>
        <dbReference type="ChEBI" id="CHEBI:606564"/>
        <dbReference type="EC" id="1.1.1.141"/>
    </reaction>
    <physiologicalReaction direction="left-to-right" evidence="18">
        <dbReference type="Rhea" id="RHEA:11877"/>
    </physiologicalReaction>
</comment>
<evidence type="ECO:0000256" key="16">
    <source>
        <dbReference type="ARBA" id="ARBA00048535"/>
    </source>
</evidence>
<evidence type="ECO:0000256" key="5">
    <source>
        <dbReference type="ARBA" id="ARBA00040276"/>
    </source>
</evidence>
<evidence type="ECO:0000256" key="9">
    <source>
        <dbReference type="ARBA" id="ARBA00047325"/>
    </source>
</evidence>
<comment type="catalytic activity">
    <reaction evidence="16">
        <text>lipoxin A4 + NAD(+) = 15-oxo-(5S,6R)-dihydroxy-(7E,9E,11Z,13E)-eicosatetraenoate + NADH + H(+)</text>
        <dbReference type="Rhea" id="RHEA:41572"/>
        <dbReference type="ChEBI" id="CHEBI:15378"/>
        <dbReference type="ChEBI" id="CHEBI:57540"/>
        <dbReference type="ChEBI" id="CHEBI:57945"/>
        <dbReference type="ChEBI" id="CHEBI:67026"/>
        <dbReference type="ChEBI" id="CHEBI:78311"/>
    </reaction>
    <physiologicalReaction direction="left-to-right" evidence="16">
        <dbReference type="Rhea" id="RHEA:41573"/>
    </physiologicalReaction>
</comment>
<dbReference type="InterPro" id="IPR020904">
    <property type="entry name" value="Sc_DH/Rdtase_CS"/>
</dbReference>
<evidence type="ECO:0000313" key="23">
    <source>
        <dbReference type="Proteomes" id="UP000694888"/>
    </source>
</evidence>
<comment type="catalytic activity">
    <reaction evidence="19">
        <text>resolvin D2 + NAD(+) = 16-oxoresolvin D2 + NADH + H(+)</text>
        <dbReference type="Rhea" id="RHEA:53588"/>
        <dbReference type="ChEBI" id="CHEBI:15378"/>
        <dbReference type="ChEBI" id="CHEBI:57540"/>
        <dbReference type="ChEBI" id="CHEBI:57945"/>
        <dbReference type="ChEBI" id="CHEBI:133367"/>
        <dbReference type="ChEBI" id="CHEBI:137498"/>
    </reaction>
    <physiologicalReaction direction="left-to-right" evidence="19">
        <dbReference type="Rhea" id="RHEA:53589"/>
    </physiologicalReaction>
</comment>
<evidence type="ECO:0000256" key="8">
    <source>
        <dbReference type="ARBA" id="ARBA00045705"/>
    </source>
</evidence>
<comment type="catalytic activity">
    <reaction evidence="12">
        <text>15-oxo-(5S,6R)-dihydroxy-(7E,9E,11Z)-eicosatrienoate + NADH + H(+) = (5S,6R,15S)-trihydroxy-(7E,9E,11Z)-eicosatrienoate + NAD(+)</text>
        <dbReference type="Rhea" id="RHEA:41596"/>
        <dbReference type="ChEBI" id="CHEBI:15378"/>
        <dbReference type="ChEBI" id="CHEBI:57540"/>
        <dbReference type="ChEBI" id="CHEBI:57945"/>
        <dbReference type="ChEBI" id="CHEBI:78325"/>
        <dbReference type="ChEBI" id="CHEBI:78329"/>
    </reaction>
    <physiologicalReaction direction="left-to-right" evidence="12">
        <dbReference type="Rhea" id="RHEA:41597"/>
    </physiologicalReaction>
</comment>
<comment type="catalytic activity">
    <reaction evidence="14">
        <text>resolvin D1 + NAD(+) = 17-oxoresolvin D1 + NADH + H(+)</text>
        <dbReference type="Rhea" id="RHEA:50128"/>
        <dbReference type="ChEBI" id="CHEBI:15378"/>
        <dbReference type="ChEBI" id="CHEBI:57540"/>
        <dbReference type="ChEBI" id="CHEBI:57945"/>
        <dbReference type="ChEBI" id="CHEBI:132079"/>
        <dbReference type="ChEBI" id="CHEBI:132081"/>
    </reaction>
    <physiologicalReaction direction="left-to-right" evidence="14">
        <dbReference type="Rhea" id="RHEA:50129"/>
    </physiologicalReaction>
</comment>
<comment type="similarity">
    <text evidence="1 22">Belongs to the short-chain dehydrogenases/reductases (SDR) family.</text>
</comment>
<name>A0ABM0JMX0_APLCA</name>
<dbReference type="InterPro" id="IPR002347">
    <property type="entry name" value="SDR_fam"/>
</dbReference>
<dbReference type="SUPFAM" id="SSF51735">
    <property type="entry name" value="NAD(P)-binding Rossmann-fold domains"/>
    <property type="match status" value="1"/>
</dbReference>
<dbReference type="Gene3D" id="3.40.50.720">
    <property type="entry name" value="NAD(P)-binding Rossmann-like Domain"/>
    <property type="match status" value="1"/>
</dbReference>
<proteinExistence type="inferred from homology"/>
<dbReference type="EC" id="1.1.1.141" evidence="3"/>
<comment type="catalytic activity">
    <reaction evidence="9">
        <text>prostaglandin E1 + NAD(+) = 15-oxoprostaglandin E1 + NADH + H(+)</text>
        <dbReference type="Rhea" id="RHEA:16477"/>
        <dbReference type="ChEBI" id="CHEBI:15378"/>
        <dbReference type="ChEBI" id="CHEBI:57397"/>
        <dbReference type="ChEBI" id="CHEBI:57401"/>
        <dbReference type="ChEBI" id="CHEBI:57540"/>
        <dbReference type="ChEBI" id="CHEBI:57945"/>
    </reaction>
    <physiologicalReaction direction="left-to-right" evidence="9">
        <dbReference type="Rhea" id="RHEA:16478"/>
    </physiologicalReaction>
</comment>
<evidence type="ECO:0000256" key="18">
    <source>
        <dbReference type="ARBA" id="ARBA00048739"/>
    </source>
</evidence>
<evidence type="ECO:0000256" key="21">
    <source>
        <dbReference type="ARBA" id="ARBA00049188"/>
    </source>
</evidence>
<comment type="function">
    <text evidence="8">Catalyzes the NAD-dependent dehydrogenation (oxidation) of a broad array of hydroxylated polyunsaturated fatty acids (mainly eicosanoids and docosanoids, including prostaglandins, lipoxins and resolvins), yielding their corresponding keto (oxo) metabolites. Decreases the levels of the pro-proliferative prostaglandins such as prostaglandin E2 (whose activity is increased in cancer because of an increase in the expression of cyclooxygenase 2) and generates oxo-fatty acid products that can profoundly influence cell function by abrogating pro-inflammatory cytokine expression. Converts resolvins E1, D1 and D2 to their oxo products, which represents a mode of resolvin inactivation. Resolvin E1 plays important roles during the resolution phase of acute inflammation, while resolvins D1 and D2 have a unique role in obesity-induced adipose inflammation.</text>
</comment>
<evidence type="ECO:0000256" key="11">
    <source>
        <dbReference type="ARBA" id="ARBA00048008"/>
    </source>
</evidence>
<evidence type="ECO:0000256" key="22">
    <source>
        <dbReference type="RuleBase" id="RU000363"/>
    </source>
</evidence>
<evidence type="ECO:0000313" key="24">
    <source>
        <dbReference type="RefSeq" id="XP_005097428.1"/>
    </source>
</evidence>
<evidence type="ECO:0000256" key="20">
    <source>
        <dbReference type="ARBA" id="ARBA00049151"/>
    </source>
</evidence>
<accession>A0ABM0JMX0</accession>
<evidence type="ECO:0000256" key="13">
    <source>
        <dbReference type="ARBA" id="ARBA00048144"/>
    </source>
</evidence>
<comment type="catalytic activity">
    <reaction evidence="17">
        <text>prostaglandin A1 + NAD(+) = 15-oxo-prostaglandin A1 + NADH + H(+)</text>
        <dbReference type="Rhea" id="RHEA:41263"/>
        <dbReference type="ChEBI" id="CHEBI:15378"/>
        <dbReference type="ChEBI" id="CHEBI:57398"/>
        <dbReference type="ChEBI" id="CHEBI:57540"/>
        <dbReference type="ChEBI" id="CHEBI:57945"/>
        <dbReference type="ChEBI" id="CHEBI:85072"/>
    </reaction>
    <physiologicalReaction direction="left-to-right" evidence="17">
        <dbReference type="Rhea" id="RHEA:41264"/>
    </physiologicalReaction>
</comment>
<dbReference type="RefSeq" id="XP_005097428.1">
    <property type="nucleotide sequence ID" value="XM_005097371.2"/>
</dbReference>
<comment type="catalytic activity">
    <reaction evidence="20">
        <text>(15S)-hydroxy-(5Z,8Z,11Z,13E)-eicosatetraenoate + NAD(+) = 15-oxo-(5Z,8Z,11Z,13E)-eicosatetraenoate + NADH + H(+)</text>
        <dbReference type="Rhea" id="RHEA:23260"/>
        <dbReference type="ChEBI" id="CHEBI:15378"/>
        <dbReference type="ChEBI" id="CHEBI:57409"/>
        <dbReference type="ChEBI" id="CHEBI:57410"/>
        <dbReference type="ChEBI" id="CHEBI:57540"/>
        <dbReference type="ChEBI" id="CHEBI:57945"/>
        <dbReference type="EC" id="1.1.1.232"/>
    </reaction>
    <physiologicalReaction direction="left-to-right" evidence="20">
        <dbReference type="Rhea" id="RHEA:23261"/>
    </physiologicalReaction>
</comment>
<dbReference type="PANTHER" id="PTHR44229:SF4">
    <property type="entry name" value="15-HYDROXYPROSTAGLANDIN DEHYDROGENASE [NAD(+)]"/>
    <property type="match status" value="1"/>
</dbReference>
<evidence type="ECO:0000256" key="14">
    <source>
        <dbReference type="ARBA" id="ARBA00048170"/>
    </source>
</evidence>
<dbReference type="PROSITE" id="PS00061">
    <property type="entry name" value="ADH_SHORT"/>
    <property type="match status" value="1"/>
</dbReference>
<evidence type="ECO:0000256" key="3">
    <source>
        <dbReference type="ARBA" id="ARBA00038968"/>
    </source>
</evidence>
<dbReference type="GeneID" id="101851730"/>
<comment type="catalytic activity">
    <reaction evidence="11">
        <text>14-hydroxy-(4Z,7Z,10Z,12E,16Z,19Z)-docosahexaenoate + NAD(+) = 14-oxo-(4Z,7Z,10Z,12E,16Z,19Z)-docosahexaenoate + NADH + H(+)</text>
        <dbReference type="Rhea" id="RHEA:48952"/>
        <dbReference type="ChEBI" id="CHEBI:15378"/>
        <dbReference type="ChEBI" id="CHEBI:57540"/>
        <dbReference type="ChEBI" id="CHEBI:57945"/>
        <dbReference type="ChEBI" id="CHEBI:90866"/>
        <dbReference type="ChEBI" id="CHEBI:90867"/>
    </reaction>
    <physiologicalReaction direction="left-to-right" evidence="11">
        <dbReference type="Rhea" id="RHEA:48953"/>
    </physiologicalReaction>
</comment>
<evidence type="ECO:0000256" key="4">
    <source>
        <dbReference type="ARBA" id="ARBA00039060"/>
    </source>
</evidence>
<evidence type="ECO:0000256" key="1">
    <source>
        <dbReference type="ARBA" id="ARBA00006484"/>
    </source>
</evidence>
<evidence type="ECO:0000256" key="2">
    <source>
        <dbReference type="ARBA" id="ARBA00023002"/>
    </source>
</evidence>
<evidence type="ECO:0000256" key="12">
    <source>
        <dbReference type="ARBA" id="ARBA00048140"/>
    </source>
</evidence>